<evidence type="ECO:0000256" key="1">
    <source>
        <dbReference type="SAM" id="Phobius"/>
    </source>
</evidence>
<feature type="transmembrane region" description="Helical" evidence="1">
    <location>
        <begin position="135"/>
        <end position="152"/>
    </location>
</feature>
<proteinExistence type="predicted"/>
<feature type="transmembrane region" description="Helical" evidence="1">
    <location>
        <begin position="105"/>
        <end position="123"/>
    </location>
</feature>
<organism evidence="2">
    <name type="scientific">Wuchereria bancrofti</name>
    <dbReference type="NCBI Taxonomy" id="6293"/>
    <lineage>
        <taxon>Eukaryota</taxon>
        <taxon>Metazoa</taxon>
        <taxon>Ecdysozoa</taxon>
        <taxon>Nematoda</taxon>
        <taxon>Chromadorea</taxon>
        <taxon>Rhabditida</taxon>
        <taxon>Spirurina</taxon>
        <taxon>Spiruromorpha</taxon>
        <taxon>Filarioidea</taxon>
        <taxon>Onchocercidae</taxon>
        <taxon>Wuchereria</taxon>
    </lineage>
</organism>
<reference evidence="2" key="1">
    <citation type="submission" date="2016-11" db="UniProtKB">
        <authorList>
            <consortium name="WormBaseParasite"/>
        </authorList>
    </citation>
    <scope>IDENTIFICATION</scope>
    <source>
        <strain evidence="2">pt0022</strain>
    </source>
</reference>
<feature type="transmembrane region" description="Helical" evidence="1">
    <location>
        <begin position="158"/>
        <end position="179"/>
    </location>
</feature>
<sequence length="192" mass="22213">MVTIQAIGEMYIEITGLMATFWACNIAMRYLYYQQHTNISFINELIIVIICYIVIPFIMIVNIIHPKFAKLWRRSKTLRNSKILIFTITEGILSGYILSDREYYQTPPIVWFVPLGIAFATYTKYFNIGACPEKLLFVSVGLAAINQLLFGLIVGITFSYLCISAIYVIIGFFAMQFYIQKYRAEKECKENN</sequence>
<accession>A0A1I8EW77</accession>
<dbReference type="AlphaFoldDB" id="A0A1I8EW77"/>
<dbReference type="STRING" id="6293.A0A1I8EW77"/>
<feature type="transmembrane region" description="Helical" evidence="1">
    <location>
        <begin position="12"/>
        <end position="33"/>
    </location>
</feature>
<keyword evidence="1" id="KW-0812">Transmembrane</keyword>
<feature type="transmembrane region" description="Helical" evidence="1">
    <location>
        <begin position="45"/>
        <end position="63"/>
    </location>
</feature>
<protein>
    <submittedName>
        <fullName evidence="2">Uncharacterized protein</fullName>
    </submittedName>
</protein>
<evidence type="ECO:0000313" key="2">
    <source>
        <dbReference type="WBParaSite" id="maker-PairedContig_5850-snap-gene-0.2-mRNA-1"/>
    </source>
</evidence>
<dbReference type="WBParaSite" id="maker-PairedContig_5850-snap-gene-0.2-mRNA-1">
    <property type="protein sequence ID" value="maker-PairedContig_5850-snap-gene-0.2-mRNA-1"/>
    <property type="gene ID" value="maker-PairedContig_5850-snap-gene-0.2"/>
</dbReference>
<keyword evidence="1" id="KW-1133">Transmembrane helix</keyword>
<keyword evidence="1" id="KW-0472">Membrane</keyword>
<name>A0A1I8EW77_WUCBA</name>